<proteinExistence type="predicted"/>
<comment type="caution">
    <text evidence="1">The sequence shown here is derived from an EMBL/GenBank/DDBJ whole genome shotgun (WGS) entry which is preliminary data.</text>
</comment>
<name>A0ACC0DJB2_9PEZI</name>
<dbReference type="EMBL" id="MU394282">
    <property type="protein sequence ID" value="KAI6092942.1"/>
    <property type="molecule type" value="Genomic_DNA"/>
</dbReference>
<keyword evidence="2" id="KW-1185">Reference proteome</keyword>
<sequence>MSTSSTILVIGATGKQGGSVLTELSNLLPTLSPQPKVKVLALTRTASSPKAQALARQHPALDLEVVEGDSREPGPLFAAHPAITTVFSYTTPPDEEPQAAALVDAAAAHARSQKSKVHFVFSSVDRGGEPKSWDTPTDVEHFAQKHNVEVRLRSACEASGGSMTYTILRPVAFMDNLNPSTFGTVFAALWYTMPSSTKLQLVSVRDIGLFAAKALLHPDAPEHRNRAVGLAGDELTLDEARATFKRVSGGDELSQAWQVVGWGVRNVVAGRHVGKMFSWFERGGYGVDVAALRALEPRLQSFEAWLRESSRFAFSKAEKGKAEK</sequence>
<accession>A0ACC0DJB2</accession>
<evidence type="ECO:0000313" key="1">
    <source>
        <dbReference type="EMBL" id="KAI6092942.1"/>
    </source>
</evidence>
<evidence type="ECO:0000313" key="2">
    <source>
        <dbReference type="Proteomes" id="UP001497680"/>
    </source>
</evidence>
<protein>
    <submittedName>
        <fullName evidence="1">NAD(P)-binding protein</fullName>
    </submittedName>
</protein>
<gene>
    <name evidence="1" type="ORF">F4821DRAFT_113502</name>
</gene>
<dbReference type="Proteomes" id="UP001497680">
    <property type="component" value="Unassembled WGS sequence"/>
</dbReference>
<organism evidence="1 2">
    <name type="scientific">Hypoxylon rubiginosum</name>
    <dbReference type="NCBI Taxonomy" id="110542"/>
    <lineage>
        <taxon>Eukaryota</taxon>
        <taxon>Fungi</taxon>
        <taxon>Dikarya</taxon>
        <taxon>Ascomycota</taxon>
        <taxon>Pezizomycotina</taxon>
        <taxon>Sordariomycetes</taxon>
        <taxon>Xylariomycetidae</taxon>
        <taxon>Xylariales</taxon>
        <taxon>Hypoxylaceae</taxon>
        <taxon>Hypoxylon</taxon>
    </lineage>
</organism>
<reference evidence="1 2" key="1">
    <citation type="journal article" date="2022" name="New Phytol.">
        <title>Ecological generalism drives hyperdiversity of secondary metabolite gene clusters in xylarialean endophytes.</title>
        <authorList>
            <person name="Franco M.E.E."/>
            <person name="Wisecaver J.H."/>
            <person name="Arnold A.E."/>
            <person name="Ju Y.M."/>
            <person name="Slot J.C."/>
            <person name="Ahrendt S."/>
            <person name="Moore L.P."/>
            <person name="Eastman K.E."/>
            <person name="Scott K."/>
            <person name="Konkel Z."/>
            <person name="Mondo S.J."/>
            <person name="Kuo A."/>
            <person name="Hayes R.D."/>
            <person name="Haridas S."/>
            <person name="Andreopoulos B."/>
            <person name="Riley R."/>
            <person name="LaButti K."/>
            <person name="Pangilinan J."/>
            <person name="Lipzen A."/>
            <person name="Amirebrahimi M."/>
            <person name="Yan J."/>
            <person name="Adam C."/>
            <person name="Keymanesh K."/>
            <person name="Ng V."/>
            <person name="Louie K."/>
            <person name="Northen T."/>
            <person name="Drula E."/>
            <person name="Henrissat B."/>
            <person name="Hsieh H.M."/>
            <person name="Youens-Clark K."/>
            <person name="Lutzoni F."/>
            <person name="Miadlikowska J."/>
            <person name="Eastwood D.C."/>
            <person name="Hamelin R.C."/>
            <person name="Grigoriev I.V."/>
            <person name="U'Ren J.M."/>
        </authorList>
    </citation>
    <scope>NUCLEOTIDE SEQUENCE [LARGE SCALE GENOMIC DNA]</scope>
    <source>
        <strain evidence="1 2">ER1909</strain>
    </source>
</reference>